<keyword evidence="3" id="KW-0813">Transport</keyword>
<dbReference type="GO" id="GO:0005886">
    <property type="term" value="C:plasma membrane"/>
    <property type="evidence" value="ECO:0007669"/>
    <property type="project" value="UniProtKB-SubCell"/>
</dbReference>
<comment type="caution">
    <text evidence="9">The sequence shown here is derived from an EMBL/GenBank/DDBJ whole genome shotgun (WGS) entry which is preliminary data.</text>
</comment>
<protein>
    <submittedName>
        <fullName evidence="9">BCCT family transporter</fullName>
    </submittedName>
</protein>
<evidence type="ECO:0000256" key="5">
    <source>
        <dbReference type="ARBA" id="ARBA00022692"/>
    </source>
</evidence>
<sequence>MFNIDFILYFLNNQEAIMLSKRLDYPITLIPFICVVLLCILFLVYPESSSHMLESIRFFLGDTFGTYYLIIGLGVFICSLYIAFSKFGSIRLGNLEKPQYSNFKWGSMMFTAGLAADILFYSLCEWMLYATEPHIADLGGMQDWASVFPLFHWGPIPWSFYMTLAVAFGFMLHVRRRNKQKYSEACRPILGKHTDGLPGRLIDLLALFALLAGTATTFALATPLLSLAISHVFHIPQSNLLTVAILLITCITYTSAVYFGMNGIMKLAASCIYLFFALLLYVFVGGGEAKYTVETGFSALGSLAQNFLTMATWTDALRTSSFPQTWTIFYWAYWMVWCVASPFFIGSISKGRTIRQTVLGGYLWGLAGTFTSFIVLGNYGLALQMKGKLDVLAIYHAAGDLYQAILSIMETLPFPAIALILLALTMITFYATSFDALAVVASAYSYKNLDADEDPDRRLKLFWSLLLMLLPIALIFSENSMANLQTVSIIAAFPIGFVIVLIIASFFKDASAYLKETQGEGSPAPSPSKKV</sequence>
<organism evidence="9 10">
    <name type="scientific">Candidatus Lachnoclostridium pullistercoris</name>
    <dbReference type="NCBI Taxonomy" id="2838632"/>
    <lineage>
        <taxon>Bacteria</taxon>
        <taxon>Bacillati</taxon>
        <taxon>Bacillota</taxon>
        <taxon>Clostridia</taxon>
        <taxon>Lachnospirales</taxon>
        <taxon>Lachnospiraceae</taxon>
    </lineage>
</organism>
<dbReference type="NCBIfam" id="TIGR00842">
    <property type="entry name" value="bcct"/>
    <property type="match status" value="1"/>
</dbReference>
<gene>
    <name evidence="9" type="ORF">IAA04_12715</name>
</gene>
<dbReference type="Pfam" id="PF02028">
    <property type="entry name" value="BCCT"/>
    <property type="match status" value="1"/>
</dbReference>
<feature type="transmembrane region" description="Helical" evidence="8">
    <location>
        <begin position="27"/>
        <end position="45"/>
    </location>
</feature>
<dbReference type="GO" id="GO:0022857">
    <property type="term" value="F:transmembrane transporter activity"/>
    <property type="evidence" value="ECO:0007669"/>
    <property type="project" value="InterPro"/>
</dbReference>
<keyword evidence="4" id="KW-1003">Cell membrane</keyword>
<dbReference type="Proteomes" id="UP000823883">
    <property type="component" value="Unassembled WGS sequence"/>
</dbReference>
<keyword evidence="6 8" id="KW-1133">Transmembrane helix</keyword>
<comment type="subcellular location">
    <subcellularLocation>
        <location evidence="1">Cell membrane</location>
        <topology evidence="1">Multi-pass membrane protein</topology>
    </subcellularLocation>
</comment>
<evidence type="ECO:0000256" key="8">
    <source>
        <dbReference type="SAM" id="Phobius"/>
    </source>
</evidence>
<comment type="similarity">
    <text evidence="2">Belongs to the BCCT transporter (TC 2.A.15) family.</text>
</comment>
<dbReference type="InterPro" id="IPR000060">
    <property type="entry name" value="BCCT_transptr"/>
</dbReference>
<feature type="transmembrane region" description="Helical" evidence="8">
    <location>
        <begin position="150"/>
        <end position="172"/>
    </location>
</feature>
<feature type="transmembrane region" description="Helical" evidence="8">
    <location>
        <begin position="267"/>
        <end position="284"/>
    </location>
</feature>
<evidence type="ECO:0000256" key="6">
    <source>
        <dbReference type="ARBA" id="ARBA00022989"/>
    </source>
</evidence>
<evidence type="ECO:0000256" key="4">
    <source>
        <dbReference type="ARBA" id="ARBA00022475"/>
    </source>
</evidence>
<evidence type="ECO:0000313" key="9">
    <source>
        <dbReference type="EMBL" id="HJC48903.1"/>
    </source>
</evidence>
<feature type="transmembrane region" description="Helical" evidence="8">
    <location>
        <begin position="416"/>
        <end position="440"/>
    </location>
</feature>
<dbReference type="EMBL" id="DWWL01000084">
    <property type="protein sequence ID" value="HJC48903.1"/>
    <property type="molecule type" value="Genomic_DNA"/>
</dbReference>
<reference evidence="9" key="1">
    <citation type="journal article" date="2021" name="PeerJ">
        <title>Extensive microbial diversity within the chicken gut microbiome revealed by metagenomics and culture.</title>
        <authorList>
            <person name="Gilroy R."/>
            <person name="Ravi A."/>
            <person name="Getino M."/>
            <person name="Pursley I."/>
            <person name="Horton D.L."/>
            <person name="Alikhan N.F."/>
            <person name="Baker D."/>
            <person name="Gharbi K."/>
            <person name="Hall N."/>
            <person name="Watson M."/>
            <person name="Adriaenssens E.M."/>
            <person name="Foster-Nyarko E."/>
            <person name="Jarju S."/>
            <person name="Secka A."/>
            <person name="Antonio M."/>
            <person name="Oren A."/>
            <person name="Chaudhuri R.R."/>
            <person name="La Ragione R."/>
            <person name="Hildebrand F."/>
            <person name="Pallen M.J."/>
        </authorList>
    </citation>
    <scope>NUCLEOTIDE SEQUENCE</scope>
    <source>
        <strain evidence="9">CHK183-5548</strain>
    </source>
</reference>
<evidence type="ECO:0000256" key="3">
    <source>
        <dbReference type="ARBA" id="ARBA00022448"/>
    </source>
</evidence>
<keyword evidence="5 8" id="KW-0812">Transmembrane</keyword>
<proteinExistence type="inferred from homology"/>
<feature type="transmembrane region" description="Helical" evidence="8">
    <location>
        <begin position="461"/>
        <end position="477"/>
    </location>
</feature>
<dbReference type="PANTHER" id="PTHR30047:SF7">
    <property type="entry name" value="HIGH-AFFINITY CHOLINE TRANSPORT PROTEIN"/>
    <property type="match status" value="1"/>
</dbReference>
<dbReference type="PANTHER" id="PTHR30047">
    <property type="entry name" value="HIGH-AFFINITY CHOLINE TRANSPORT PROTEIN-RELATED"/>
    <property type="match status" value="1"/>
</dbReference>
<evidence type="ECO:0000256" key="2">
    <source>
        <dbReference type="ARBA" id="ARBA00005658"/>
    </source>
</evidence>
<evidence type="ECO:0000313" key="10">
    <source>
        <dbReference type="Proteomes" id="UP000823883"/>
    </source>
</evidence>
<evidence type="ECO:0000256" key="7">
    <source>
        <dbReference type="ARBA" id="ARBA00023136"/>
    </source>
</evidence>
<keyword evidence="7 8" id="KW-0472">Membrane</keyword>
<evidence type="ECO:0000256" key="1">
    <source>
        <dbReference type="ARBA" id="ARBA00004651"/>
    </source>
</evidence>
<feature type="transmembrane region" description="Helical" evidence="8">
    <location>
        <begin position="65"/>
        <end position="84"/>
    </location>
</feature>
<feature type="transmembrane region" description="Helical" evidence="8">
    <location>
        <begin position="240"/>
        <end position="260"/>
    </location>
</feature>
<dbReference type="AlphaFoldDB" id="A0A9D2PHD5"/>
<feature type="transmembrane region" description="Helical" evidence="8">
    <location>
        <begin position="105"/>
        <end position="130"/>
    </location>
</feature>
<feature type="transmembrane region" description="Helical" evidence="8">
    <location>
        <begin position="361"/>
        <end position="382"/>
    </location>
</feature>
<name>A0A9D2PHD5_9FIRM</name>
<accession>A0A9D2PHD5</accession>
<feature type="transmembrane region" description="Helical" evidence="8">
    <location>
        <begin position="489"/>
        <end position="507"/>
    </location>
</feature>
<feature type="transmembrane region" description="Helical" evidence="8">
    <location>
        <begin position="201"/>
        <end position="220"/>
    </location>
</feature>
<reference evidence="9" key="2">
    <citation type="submission" date="2021-04" db="EMBL/GenBank/DDBJ databases">
        <authorList>
            <person name="Gilroy R."/>
        </authorList>
    </citation>
    <scope>NUCLEOTIDE SEQUENCE</scope>
    <source>
        <strain evidence="9">CHK183-5548</strain>
    </source>
</reference>
<feature type="transmembrane region" description="Helical" evidence="8">
    <location>
        <begin position="328"/>
        <end position="349"/>
    </location>
</feature>